<evidence type="ECO:0000313" key="1">
    <source>
        <dbReference type="EMBL" id="KAI5655495.1"/>
    </source>
</evidence>
<proteinExistence type="predicted"/>
<evidence type="ECO:0000313" key="2">
    <source>
        <dbReference type="Proteomes" id="UP001060085"/>
    </source>
</evidence>
<sequence length="366" mass="37436">MDGREGMALSGSASYYLNRGGISGAGSASGSGTVAGVSGTPTGMPTPPGFKSFSNPNISIQSNVGGGAHMGSTFQIENPSPSFPQGISPSMPSSASPGDSGKKKRGRPRKYAPDASNMSLGLSPLSSGQSPGSITPSGPKKGRGRPPGSGWKQRLAPLGEWMNNTAGLAFTPHVIHVGIGEDIAAKILSFAQQRPRALCILSANGAVSAVTLRQTTTSGATVTTYEGRFEILCLSGSYLLAETGGPRNRTGGLSISVCSPDGHVIGGAIGGRLVASSPVQVVVCSFVYGGGTKGKGKAEGSGKDDKSSTPKQQHGVKLDERTMTPVGASTHHHHHHDHTPNSGTSSWPPRGMDMRNPQTEIDLTRG</sequence>
<accession>A0ACC0A3K8</accession>
<keyword evidence="2" id="KW-1185">Reference proteome</keyword>
<dbReference type="EMBL" id="CM044707">
    <property type="protein sequence ID" value="KAI5655495.1"/>
    <property type="molecule type" value="Genomic_DNA"/>
</dbReference>
<protein>
    <submittedName>
        <fullName evidence="1">Uncharacterized protein</fullName>
    </submittedName>
</protein>
<organism evidence="1 2">
    <name type="scientific">Catharanthus roseus</name>
    <name type="common">Madagascar periwinkle</name>
    <name type="synonym">Vinca rosea</name>
    <dbReference type="NCBI Taxonomy" id="4058"/>
    <lineage>
        <taxon>Eukaryota</taxon>
        <taxon>Viridiplantae</taxon>
        <taxon>Streptophyta</taxon>
        <taxon>Embryophyta</taxon>
        <taxon>Tracheophyta</taxon>
        <taxon>Spermatophyta</taxon>
        <taxon>Magnoliopsida</taxon>
        <taxon>eudicotyledons</taxon>
        <taxon>Gunneridae</taxon>
        <taxon>Pentapetalae</taxon>
        <taxon>asterids</taxon>
        <taxon>lamiids</taxon>
        <taxon>Gentianales</taxon>
        <taxon>Apocynaceae</taxon>
        <taxon>Rauvolfioideae</taxon>
        <taxon>Vinceae</taxon>
        <taxon>Catharanthinae</taxon>
        <taxon>Catharanthus</taxon>
    </lineage>
</organism>
<gene>
    <name evidence="1" type="ORF">M9H77_32682</name>
</gene>
<reference evidence="2" key="1">
    <citation type="journal article" date="2023" name="Nat. Plants">
        <title>Single-cell RNA sequencing provides a high-resolution roadmap for understanding the multicellular compartmentation of specialized metabolism.</title>
        <authorList>
            <person name="Sun S."/>
            <person name="Shen X."/>
            <person name="Li Y."/>
            <person name="Li Y."/>
            <person name="Wang S."/>
            <person name="Li R."/>
            <person name="Zhang H."/>
            <person name="Shen G."/>
            <person name="Guo B."/>
            <person name="Wei J."/>
            <person name="Xu J."/>
            <person name="St-Pierre B."/>
            <person name="Chen S."/>
            <person name="Sun C."/>
        </authorList>
    </citation>
    <scope>NUCLEOTIDE SEQUENCE [LARGE SCALE GENOMIC DNA]</scope>
</reference>
<comment type="caution">
    <text evidence="1">The sequence shown here is derived from an EMBL/GenBank/DDBJ whole genome shotgun (WGS) entry which is preliminary data.</text>
</comment>
<dbReference type="Proteomes" id="UP001060085">
    <property type="component" value="Linkage Group LG07"/>
</dbReference>
<name>A0ACC0A3K8_CATRO</name>